<dbReference type="GO" id="GO:0044550">
    <property type="term" value="P:secondary metabolite biosynthetic process"/>
    <property type="evidence" value="ECO:0007669"/>
    <property type="project" value="TreeGrafter"/>
</dbReference>
<dbReference type="GO" id="GO:0003824">
    <property type="term" value="F:catalytic activity"/>
    <property type="evidence" value="ECO:0007669"/>
    <property type="project" value="InterPro"/>
</dbReference>
<dbReference type="Gene3D" id="1.10.1200.10">
    <property type="entry name" value="ACP-like"/>
    <property type="match status" value="1"/>
</dbReference>
<dbReference type="InterPro" id="IPR006162">
    <property type="entry name" value="Ppantetheine_attach_site"/>
</dbReference>
<dbReference type="PANTHER" id="PTHR45527">
    <property type="entry name" value="NONRIBOSOMAL PEPTIDE SYNTHETASE"/>
    <property type="match status" value="1"/>
</dbReference>
<dbReference type="GO" id="GO:0005737">
    <property type="term" value="C:cytoplasm"/>
    <property type="evidence" value="ECO:0007669"/>
    <property type="project" value="TreeGrafter"/>
</dbReference>
<reference evidence="4" key="1">
    <citation type="submission" date="2021-02" db="EMBL/GenBank/DDBJ databases">
        <authorList>
            <person name="Nowell W R."/>
        </authorList>
    </citation>
    <scope>NUCLEOTIDE SEQUENCE</scope>
</reference>
<dbReference type="Pfam" id="PF00501">
    <property type="entry name" value="AMP-binding"/>
    <property type="match status" value="1"/>
</dbReference>
<dbReference type="SUPFAM" id="SSF56801">
    <property type="entry name" value="Acetyl-CoA synthetase-like"/>
    <property type="match status" value="1"/>
</dbReference>
<dbReference type="GO" id="GO:0031177">
    <property type="term" value="F:phosphopantetheine binding"/>
    <property type="evidence" value="ECO:0007669"/>
    <property type="project" value="TreeGrafter"/>
</dbReference>
<keyword evidence="2" id="KW-0597">Phosphoprotein</keyword>
<dbReference type="Gene3D" id="3.30.559.10">
    <property type="entry name" value="Chloramphenicol acetyltransferase-like domain"/>
    <property type="match status" value="2"/>
</dbReference>
<dbReference type="AlphaFoldDB" id="A0A821AHQ9"/>
<organism evidence="4 5">
    <name type="scientific">Rotaria socialis</name>
    <dbReference type="NCBI Taxonomy" id="392032"/>
    <lineage>
        <taxon>Eukaryota</taxon>
        <taxon>Metazoa</taxon>
        <taxon>Spiralia</taxon>
        <taxon>Gnathifera</taxon>
        <taxon>Rotifera</taxon>
        <taxon>Eurotatoria</taxon>
        <taxon>Bdelloidea</taxon>
        <taxon>Philodinida</taxon>
        <taxon>Philodinidae</taxon>
        <taxon>Rotaria</taxon>
    </lineage>
</organism>
<evidence type="ECO:0000256" key="2">
    <source>
        <dbReference type="ARBA" id="ARBA00022553"/>
    </source>
</evidence>
<dbReference type="InterPro" id="IPR036736">
    <property type="entry name" value="ACP-like_sf"/>
</dbReference>
<dbReference type="FunFam" id="1.10.1200.10:FF:000005">
    <property type="entry name" value="Nonribosomal peptide synthetase 1"/>
    <property type="match status" value="1"/>
</dbReference>
<dbReference type="Gene3D" id="3.30.300.30">
    <property type="match status" value="1"/>
</dbReference>
<dbReference type="Proteomes" id="UP000663873">
    <property type="component" value="Unassembled WGS sequence"/>
</dbReference>
<dbReference type="Gene3D" id="3.30.559.30">
    <property type="entry name" value="Nonribosomal peptide synthetase, condensation domain"/>
    <property type="match status" value="1"/>
</dbReference>
<feature type="domain" description="Carrier" evidence="3">
    <location>
        <begin position="266"/>
        <end position="341"/>
    </location>
</feature>
<comment type="caution">
    <text evidence="4">The sequence shown here is derived from an EMBL/GenBank/DDBJ whole genome shotgun (WGS) entry which is preliminary data.</text>
</comment>
<evidence type="ECO:0000313" key="4">
    <source>
        <dbReference type="EMBL" id="CAF4580564.1"/>
    </source>
</evidence>
<evidence type="ECO:0000313" key="5">
    <source>
        <dbReference type="Proteomes" id="UP000663873"/>
    </source>
</evidence>
<name>A0A821AHQ9_9BILA</name>
<dbReference type="InterPro" id="IPR000873">
    <property type="entry name" value="AMP-dep_synth/lig_dom"/>
</dbReference>
<dbReference type="Pfam" id="PF00668">
    <property type="entry name" value="Condensation"/>
    <property type="match status" value="2"/>
</dbReference>
<dbReference type="EMBL" id="CAJOBP010015302">
    <property type="protein sequence ID" value="CAF4580564.1"/>
    <property type="molecule type" value="Genomic_DNA"/>
</dbReference>
<dbReference type="SUPFAM" id="SSF47336">
    <property type="entry name" value="ACP-like"/>
    <property type="match status" value="1"/>
</dbReference>
<dbReference type="InterPro" id="IPR045851">
    <property type="entry name" value="AMP-bd_C_sf"/>
</dbReference>
<sequence length="947" mass="109872">MDLRNLKHLRSLTLAGEPLSEMVFDKIRTQYAGKLINAYGVTETTVYNTICVFLNEMVFQNSMGFPLSNTKGFVLNNSQQMLPVNAVGELYLTGSCVSRGYLNRPELTAERFLPNPFQTDEEKKEGKNARIYKTGDLVRWLPDGELEYLGRNDLQVKIRGLRIELGEIEAVLSSYQGVNRSVVLAKDHKKKNIDAPSTKYLVGYYVSDDDIDESNIKQYIQTKLPDYMIPNRLMRIEKIPVTINGKLDTKALPEFNFAAEESNYSAPRNELEVKLCEIWSDILRIEKVGITDDFFRLGGDSIGSLRIIGRLREELGFNVSLKDIFMFKTISQLYDNKLNDQVMHLNADVESLNGIELKSSTGEIGLLWILEYFLKRKDFPSNHFNQHVIFRIALFDENKFKDCLVKLVAHHEAFRIRFKKDADAKYFPCYQTNLDSDQINLVRIKTLASTQMALETELCGLLKKTTDIENGPMYMVGYSYDHEDNGSAKVWIFIHDLIADWTSCRIISEDLQRLYHGGNFDSNSCYKQWSHAVKGYVNGIGTSEMEYWQSLSNASVNIFNAALAAKQLSKYDVSETEIRLTEEITKGLLNDYNKIYNTQTEHLLLTALGYTMRDEITSLTENYVMFECSVRDFVNNLDMNRSIGMFRTLYPVRLQLADEDVRSSIINIKEHVKQVPNKGIGFGAIPRNENDSLPWVLFNYLGSFENEHNENGNEDEWCLLGAFCENRMDENTQERIQINVFIINKQMRLNIKTKMGTEITVQFGKAFQINIEKIIKHTQSVNRTYLTRSDVHYVIKNNDYLNRIQLDKEVDAIFLANSLQQGLLYHSLKQSNVDDAYIVQSILQYRTHIDQKMFKMAWEHAQKRFSTLRLRFDWQEELIQIIDKKQGLDWRFIDLTTEEEDDVPNQESKIKQIQEEDRNERFQLNMGNLFRVYLIQQNIDLFVLIFS</sequence>
<dbReference type="InterPro" id="IPR009081">
    <property type="entry name" value="PP-bd_ACP"/>
</dbReference>
<dbReference type="InterPro" id="IPR042099">
    <property type="entry name" value="ANL_N_sf"/>
</dbReference>
<dbReference type="InterPro" id="IPR023213">
    <property type="entry name" value="CAT-like_dom_sf"/>
</dbReference>
<feature type="non-terminal residue" evidence="4">
    <location>
        <position position="947"/>
    </location>
</feature>
<dbReference type="PANTHER" id="PTHR45527:SF1">
    <property type="entry name" value="FATTY ACID SYNTHASE"/>
    <property type="match status" value="1"/>
</dbReference>
<dbReference type="GO" id="GO:0043041">
    <property type="term" value="P:amino acid activation for nonribosomal peptide biosynthetic process"/>
    <property type="evidence" value="ECO:0007669"/>
    <property type="project" value="TreeGrafter"/>
</dbReference>
<dbReference type="Gene3D" id="3.40.50.12780">
    <property type="entry name" value="N-terminal domain of ligase-like"/>
    <property type="match status" value="1"/>
</dbReference>
<dbReference type="InterPro" id="IPR001242">
    <property type="entry name" value="Condensation_dom"/>
</dbReference>
<evidence type="ECO:0000256" key="1">
    <source>
        <dbReference type="ARBA" id="ARBA00022450"/>
    </source>
</evidence>
<keyword evidence="1" id="KW-0596">Phosphopantetheine</keyword>
<gene>
    <name evidence="4" type="ORF">UJA718_LOCUS30623</name>
</gene>
<dbReference type="PROSITE" id="PS00012">
    <property type="entry name" value="PHOSPHOPANTETHEINE"/>
    <property type="match status" value="1"/>
</dbReference>
<accession>A0A821AHQ9</accession>
<protein>
    <recommendedName>
        <fullName evidence="3">Carrier domain-containing protein</fullName>
    </recommendedName>
</protein>
<dbReference type="Pfam" id="PF13193">
    <property type="entry name" value="AMP-binding_C"/>
    <property type="match status" value="1"/>
</dbReference>
<dbReference type="SUPFAM" id="SSF52777">
    <property type="entry name" value="CoA-dependent acyltransferases"/>
    <property type="match status" value="2"/>
</dbReference>
<proteinExistence type="predicted"/>
<keyword evidence="5" id="KW-1185">Reference proteome</keyword>
<dbReference type="InterPro" id="IPR025110">
    <property type="entry name" value="AMP-bd_C"/>
</dbReference>
<dbReference type="Pfam" id="PF00550">
    <property type="entry name" value="PP-binding"/>
    <property type="match status" value="1"/>
</dbReference>
<dbReference type="PROSITE" id="PS50075">
    <property type="entry name" value="CARRIER"/>
    <property type="match status" value="1"/>
</dbReference>
<evidence type="ECO:0000259" key="3">
    <source>
        <dbReference type="PROSITE" id="PS50075"/>
    </source>
</evidence>